<dbReference type="EMBL" id="JASBWU010000006">
    <property type="protein sequence ID" value="KAJ9120932.1"/>
    <property type="molecule type" value="Genomic_DNA"/>
</dbReference>
<keyword evidence="2" id="KW-1185">Reference proteome</keyword>
<comment type="caution">
    <text evidence="1">The sequence shown here is derived from an EMBL/GenBank/DDBJ whole genome shotgun (WGS) entry which is preliminary data.</text>
</comment>
<sequence>MLHPTISSITPPTNPNMYLARAPPPQKQPSGWLSYVFGTVPGLSTSHPNAESGTDDDNEKPPTAAGDGEKQHRASIATTGGESGLVPGSFPFSASAGGGHTNTEKGTIRTDATVREPERRRPKDIEKSRREEEPGGATELVRGGGRLGTATAEPSSAITTKSGTAIPAIVRPSTLVLPSTYIKSSAPALPATTTTTKPTTGGPSKAYLNTSTNKPAFTFQFQQPHPQPTTFASTLASPPVITGTPAYGLSSARGKDGLTDAERVRKEWLDAQKEARKARRREEKRAIRLAVGEVGDEAPAAGLVEERNTTTTTTAGGGGGGETVSRNYGNISAASGLPRNEASAPAPGIEERPRRKKKIRNRDDGRGLVQQVDDGEAIEEAETGIKRVSYSLTSHFSARAPFPCKKEGCFS</sequence>
<evidence type="ECO:0000313" key="2">
    <source>
        <dbReference type="Proteomes" id="UP001243375"/>
    </source>
</evidence>
<evidence type="ECO:0000313" key="1">
    <source>
        <dbReference type="EMBL" id="KAJ9120932.1"/>
    </source>
</evidence>
<proteinExistence type="predicted"/>
<reference evidence="1" key="1">
    <citation type="submission" date="2023-04" db="EMBL/GenBank/DDBJ databases">
        <title>Draft Genome sequencing of Naganishia species isolated from polar environments using Oxford Nanopore Technology.</title>
        <authorList>
            <person name="Leo P."/>
            <person name="Venkateswaran K."/>
        </authorList>
    </citation>
    <scope>NUCLEOTIDE SEQUENCE</scope>
    <source>
        <strain evidence="1">MNA-CCFEE 5425</strain>
    </source>
</reference>
<organism evidence="1 2">
    <name type="scientific">Naganishia vaughanmartiniae</name>
    <dbReference type="NCBI Taxonomy" id="1424756"/>
    <lineage>
        <taxon>Eukaryota</taxon>
        <taxon>Fungi</taxon>
        <taxon>Dikarya</taxon>
        <taxon>Basidiomycota</taxon>
        <taxon>Agaricomycotina</taxon>
        <taxon>Tremellomycetes</taxon>
        <taxon>Filobasidiales</taxon>
        <taxon>Filobasidiaceae</taxon>
        <taxon>Naganishia</taxon>
    </lineage>
</organism>
<name>A0ACC2XDW7_9TREE</name>
<dbReference type="Proteomes" id="UP001243375">
    <property type="component" value="Unassembled WGS sequence"/>
</dbReference>
<gene>
    <name evidence="1" type="ORF">QFC22_002868</name>
</gene>
<accession>A0ACC2XDW7</accession>
<protein>
    <submittedName>
        <fullName evidence="1">Uncharacterized protein</fullName>
    </submittedName>
</protein>